<sequence>MWPFKRKTRWQLAQSGAVKPGYAIEATLTASRIREGTRVGLAWAEITSNGRKEEDTSSHGGDGLPAADSATTLKWFEEKVLQGIDFTGETMTVPIRVPLPIWAPPSAIGDIKLTRPQLRLNPLPLGGEVTLDVEALPVHHTLIQATGALGWQFVRGQLWERPGKQRPRFEQRLTFKPGTELQLDKATVTDVCVAPQAISPVAAKVTLTVFARKFPSGRFAIARVEDLMLRDDAEAWAAEVRAKLTTALANAKLPNDSLLNGDIISTWLS</sequence>
<keyword evidence="2" id="KW-1185">Reference proteome</keyword>
<dbReference type="Proteomes" id="UP000316639">
    <property type="component" value="Unassembled WGS sequence"/>
</dbReference>
<reference evidence="1 2" key="1">
    <citation type="submission" date="2019-07" db="EMBL/GenBank/DDBJ databases">
        <title>Lentzea xizangensis sp. nov., isolated from Qinghai-Tibetan Plateau Soils.</title>
        <authorList>
            <person name="Huang J."/>
        </authorList>
    </citation>
    <scope>NUCLEOTIDE SEQUENCE [LARGE SCALE GENOMIC DNA]</scope>
    <source>
        <strain evidence="1 2">FXJ1.1311</strain>
    </source>
</reference>
<evidence type="ECO:0000313" key="2">
    <source>
        <dbReference type="Proteomes" id="UP000316639"/>
    </source>
</evidence>
<accession>A0A563F0T4</accession>
<comment type="caution">
    <text evidence="1">The sequence shown here is derived from an EMBL/GenBank/DDBJ whole genome shotgun (WGS) entry which is preliminary data.</text>
</comment>
<name>A0A563F0T4_9PSEU</name>
<dbReference type="RefSeq" id="WP_146349799.1">
    <property type="nucleotide sequence ID" value="NZ_VOBR01000003.1"/>
</dbReference>
<dbReference type="AlphaFoldDB" id="A0A563F0T4"/>
<proteinExistence type="predicted"/>
<dbReference type="EMBL" id="VOBR01000003">
    <property type="protein sequence ID" value="TWP53388.1"/>
    <property type="molecule type" value="Genomic_DNA"/>
</dbReference>
<protein>
    <submittedName>
        <fullName evidence="1">Uncharacterized protein</fullName>
    </submittedName>
</protein>
<evidence type="ECO:0000313" key="1">
    <source>
        <dbReference type="EMBL" id="TWP53388.1"/>
    </source>
</evidence>
<organism evidence="1 2">
    <name type="scientific">Lentzea tibetensis</name>
    <dbReference type="NCBI Taxonomy" id="2591470"/>
    <lineage>
        <taxon>Bacteria</taxon>
        <taxon>Bacillati</taxon>
        <taxon>Actinomycetota</taxon>
        <taxon>Actinomycetes</taxon>
        <taxon>Pseudonocardiales</taxon>
        <taxon>Pseudonocardiaceae</taxon>
        <taxon>Lentzea</taxon>
    </lineage>
</organism>
<gene>
    <name evidence="1" type="ORF">FKR81_05345</name>
</gene>